<comment type="caution">
    <text evidence="2">The sequence shown here is derived from an EMBL/GenBank/DDBJ whole genome shotgun (WGS) entry which is preliminary data.</text>
</comment>
<sequence>MLMRKCFRDAITYGAVLWITGVVAVIEPIDNHNGILVIKEAIAYHQVDSFSLVVSYNASQLRDIYVQITRDYMTFKLAQTRITFYKNSLVIRNQIEYLIDKIESKLVYLGSSTIGLGRTFIPRIRRGLINGLGSIIKVITGNLDQENAIKIDYQIQEIKKLAIHKQSQTLGIMTDFIKENNAKLNIINKNQKELNQAIKDLSKQNLGLENEMHVINMYNQIEICLQQVYDRVELLENAITFAHLGQLHPSIVDPSFLVAELMKIQGEASKKYTVDVLSYYRKHTCN</sequence>
<dbReference type="InterPro" id="IPR022048">
    <property type="entry name" value="Envelope_fusion-like"/>
</dbReference>
<evidence type="ECO:0000256" key="1">
    <source>
        <dbReference type="SAM" id="Coils"/>
    </source>
</evidence>
<dbReference type="Proteomes" id="UP000791440">
    <property type="component" value="Unassembled WGS sequence"/>
</dbReference>
<dbReference type="Pfam" id="PF12259">
    <property type="entry name" value="Baculo_F"/>
    <property type="match status" value="1"/>
</dbReference>
<evidence type="ECO:0000313" key="2">
    <source>
        <dbReference type="EMBL" id="KAG6451036.1"/>
    </source>
</evidence>
<keyword evidence="3" id="KW-1185">Reference proteome</keyword>
<dbReference type="EMBL" id="JH668399">
    <property type="protein sequence ID" value="KAG6451036.1"/>
    <property type="molecule type" value="Genomic_DNA"/>
</dbReference>
<gene>
    <name evidence="2" type="ORF">O3G_MSEX006906</name>
</gene>
<accession>A0A921Z400</accession>
<protein>
    <submittedName>
        <fullName evidence="2">Uncharacterized protein</fullName>
    </submittedName>
</protein>
<reference evidence="2" key="1">
    <citation type="journal article" date="2016" name="Insect Biochem. Mol. Biol.">
        <title>Multifaceted biological insights from a draft genome sequence of the tobacco hornworm moth, Manduca sexta.</title>
        <authorList>
            <person name="Kanost M.R."/>
            <person name="Arrese E.L."/>
            <person name="Cao X."/>
            <person name="Chen Y.R."/>
            <person name="Chellapilla S."/>
            <person name="Goldsmith M.R."/>
            <person name="Grosse-Wilde E."/>
            <person name="Heckel D.G."/>
            <person name="Herndon N."/>
            <person name="Jiang H."/>
            <person name="Papanicolaou A."/>
            <person name="Qu J."/>
            <person name="Soulages J.L."/>
            <person name="Vogel H."/>
            <person name="Walters J."/>
            <person name="Waterhouse R.M."/>
            <person name="Ahn S.J."/>
            <person name="Almeida F.C."/>
            <person name="An C."/>
            <person name="Aqrawi P."/>
            <person name="Bretschneider A."/>
            <person name="Bryant W.B."/>
            <person name="Bucks S."/>
            <person name="Chao H."/>
            <person name="Chevignon G."/>
            <person name="Christen J.M."/>
            <person name="Clarke D.F."/>
            <person name="Dittmer N.T."/>
            <person name="Ferguson L.C.F."/>
            <person name="Garavelou S."/>
            <person name="Gordon K.H.J."/>
            <person name="Gunaratna R.T."/>
            <person name="Han Y."/>
            <person name="Hauser F."/>
            <person name="He Y."/>
            <person name="Heidel-Fischer H."/>
            <person name="Hirsh A."/>
            <person name="Hu Y."/>
            <person name="Jiang H."/>
            <person name="Kalra D."/>
            <person name="Klinner C."/>
            <person name="Konig C."/>
            <person name="Kovar C."/>
            <person name="Kroll A.R."/>
            <person name="Kuwar S.S."/>
            <person name="Lee S.L."/>
            <person name="Lehman R."/>
            <person name="Li K."/>
            <person name="Li Z."/>
            <person name="Liang H."/>
            <person name="Lovelace S."/>
            <person name="Lu Z."/>
            <person name="Mansfield J.H."/>
            <person name="McCulloch K.J."/>
            <person name="Mathew T."/>
            <person name="Morton B."/>
            <person name="Muzny D.M."/>
            <person name="Neunemann D."/>
            <person name="Ongeri F."/>
            <person name="Pauchet Y."/>
            <person name="Pu L.L."/>
            <person name="Pyrousis I."/>
            <person name="Rao X.J."/>
            <person name="Redding A."/>
            <person name="Roesel C."/>
            <person name="Sanchez-Gracia A."/>
            <person name="Schaack S."/>
            <person name="Shukla A."/>
            <person name="Tetreau G."/>
            <person name="Wang Y."/>
            <person name="Xiong G.H."/>
            <person name="Traut W."/>
            <person name="Walsh T.K."/>
            <person name="Worley K.C."/>
            <person name="Wu D."/>
            <person name="Wu W."/>
            <person name="Wu Y.Q."/>
            <person name="Zhang X."/>
            <person name="Zou Z."/>
            <person name="Zucker H."/>
            <person name="Briscoe A.D."/>
            <person name="Burmester T."/>
            <person name="Clem R.J."/>
            <person name="Feyereisen R."/>
            <person name="Grimmelikhuijzen C.J.P."/>
            <person name="Hamodrakas S.J."/>
            <person name="Hansson B.S."/>
            <person name="Huguet E."/>
            <person name="Jermiin L.S."/>
            <person name="Lan Q."/>
            <person name="Lehman H.K."/>
            <person name="Lorenzen M."/>
            <person name="Merzendorfer H."/>
            <person name="Michalopoulos I."/>
            <person name="Morton D.B."/>
            <person name="Muthukrishnan S."/>
            <person name="Oakeshott J.G."/>
            <person name="Palmer W."/>
            <person name="Park Y."/>
            <person name="Passarelli A.L."/>
            <person name="Rozas J."/>
            <person name="Schwartz L.M."/>
            <person name="Smith W."/>
            <person name="Southgate A."/>
            <person name="Vilcinskas A."/>
            <person name="Vogt R."/>
            <person name="Wang P."/>
            <person name="Werren J."/>
            <person name="Yu X.Q."/>
            <person name="Zhou J.J."/>
            <person name="Brown S.J."/>
            <person name="Scherer S.E."/>
            <person name="Richards S."/>
            <person name="Blissard G.W."/>
        </authorList>
    </citation>
    <scope>NUCLEOTIDE SEQUENCE</scope>
</reference>
<name>A0A921Z400_MANSE</name>
<dbReference type="AlphaFoldDB" id="A0A921Z400"/>
<keyword evidence="1" id="KW-0175">Coiled coil</keyword>
<organism evidence="2 3">
    <name type="scientific">Manduca sexta</name>
    <name type="common">Tobacco hawkmoth</name>
    <name type="synonym">Tobacco hornworm</name>
    <dbReference type="NCBI Taxonomy" id="7130"/>
    <lineage>
        <taxon>Eukaryota</taxon>
        <taxon>Metazoa</taxon>
        <taxon>Ecdysozoa</taxon>
        <taxon>Arthropoda</taxon>
        <taxon>Hexapoda</taxon>
        <taxon>Insecta</taxon>
        <taxon>Pterygota</taxon>
        <taxon>Neoptera</taxon>
        <taxon>Endopterygota</taxon>
        <taxon>Lepidoptera</taxon>
        <taxon>Glossata</taxon>
        <taxon>Ditrysia</taxon>
        <taxon>Bombycoidea</taxon>
        <taxon>Sphingidae</taxon>
        <taxon>Sphinginae</taxon>
        <taxon>Sphingini</taxon>
        <taxon>Manduca</taxon>
    </lineage>
</organism>
<reference evidence="2" key="2">
    <citation type="submission" date="2020-12" db="EMBL/GenBank/DDBJ databases">
        <authorList>
            <person name="Kanost M."/>
        </authorList>
    </citation>
    <scope>NUCLEOTIDE SEQUENCE</scope>
</reference>
<feature type="coiled-coil region" evidence="1">
    <location>
        <begin position="177"/>
        <end position="211"/>
    </location>
</feature>
<evidence type="ECO:0000313" key="3">
    <source>
        <dbReference type="Proteomes" id="UP000791440"/>
    </source>
</evidence>
<proteinExistence type="predicted"/>